<dbReference type="Proteomes" id="UP000887564">
    <property type="component" value="Unplaced"/>
</dbReference>
<protein>
    <submittedName>
        <fullName evidence="2">Uncharacterized protein</fullName>
    </submittedName>
</protein>
<keyword evidence="1" id="KW-1185">Reference proteome</keyword>
<dbReference type="AlphaFoldDB" id="A0A914RYZ6"/>
<accession>A0A914RYZ6</accession>
<name>A0A914RYZ6_PAREQ</name>
<proteinExistence type="predicted"/>
<dbReference type="WBParaSite" id="PEQ_0001155301-mRNA-1">
    <property type="protein sequence ID" value="PEQ_0001155301-mRNA-1"/>
    <property type="gene ID" value="PEQ_0001155301"/>
</dbReference>
<sequence>MGGSSEHLLKMIENCPDGADTLVARICRYLRFLQLYLSGWLQALLTSLSKEDFIDFVKEAGQDGERILSALKDYIPTLSAHQQKKIDRGVRDVIITCGDGGRAEAMRALGDLGESELQRAS</sequence>
<organism evidence="1 2">
    <name type="scientific">Parascaris equorum</name>
    <name type="common">Equine roundworm</name>
    <dbReference type="NCBI Taxonomy" id="6256"/>
    <lineage>
        <taxon>Eukaryota</taxon>
        <taxon>Metazoa</taxon>
        <taxon>Ecdysozoa</taxon>
        <taxon>Nematoda</taxon>
        <taxon>Chromadorea</taxon>
        <taxon>Rhabditida</taxon>
        <taxon>Spirurina</taxon>
        <taxon>Ascaridomorpha</taxon>
        <taxon>Ascaridoidea</taxon>
        <taxon>Ascarididae</taxon>
        <taxon>Parascaris</taxon>
    </lineage>
</organism>
<evidence type="ECO:0000313" key="1">
    <source>
        <dbReference type="Proteomes" id="UP000887564"/>
    </source>
</evidence>
<evidence type="ECO:0000313" key="2">
    <source>
        <dbReference type="WBParaSite" id="PEQ_0001155301-mRNA-1"/>
    </source>
</evidence>
<reference evidence="2" key="1">
    <citation type="submission" date="2022-11" db="UniProtKB">
        <authorList>
            <consortium name="WormBaseParasite"/>
        </authorList>
    </citation>
    <scope>IDENTIFICATION</scope>
</reference>